<proteinExistence type="predicted"/>
<protein>
    <recommendedName>
        <fullName evidence="2">SGNH hydrolase-type esterase domain-containing protein</fullName>
    </recommendedName>
</protein>
<sequence>MKSKYIYILKNPLMTVMLFITGIMCFSLTSSSKSSNDITVRKEFITAVNTASSALEKSIPDIIITTTVTTTSTTTTTTVTTSKFEVCVPTVSCGSSPNSSFYHERLAIAGDSLALGFNVYGFIPDIHSISGESVSMWNLDYFTFDMGQGEMSMIDAIDYVHPRLLYISVGMNDVNLNYPEPYIKRYREVIDEIIIRMPYVNIVVAAITPVCSYCDIVRNDIIREYNSALEQMVKDMDYEQVVFFDAYSVVCDKNLDLREDYTSGDGMHLYIPCYTDILTALFDFLDTTDFKERLDR</sequence>
<evidence type="ECO:0000313" key="4">
    <source>
        <dbReference type="Proteomes" id="UP000019365"/>
    </source>
</evidence>
<keyword evidence="1" id="KW-1133">Transmembrane helix</keyword>
<evidence type="ECO:0000313" key="3">
    <source>
        <dbReference type="EMBL" id="EWM53638.1"/>
    </source>
</evidence>
<organism evidence="3 4">
    <name type="scientific">Ruminococcus flavefaciens 007c</name>
    <dbReference type="NCBI Taxonomy" id="1341157"/>
    <lineage>
        <taxon>Bacteria</taxon>
        <taxon>Bacillati</taxon>
        <taxon>Bacillota</taxon>
        <taxon>Clostridia</taxon>
        <taxon>Eubacteriales</taxon>
        <taxon>Oscillospiraceae</taxon>
        <taxon>Ruminococcus</taxon>
    </lineage>
</organism>
<dbReference type="SUPFAM" id="SSF52266">
    <property type="entry name" value="SGNH hydrolase"/>
    <property type="match status" value="1"/>
</dbReference>
<evidence type="ECO:0000256" key="1">
    <source>
        <dbReference type="SAM" id="Phobius"/>
    </source>
</evidence>
<dbReference type="AlphaFoldDB" id="W7UIN9"/>
<dbReference type="Proteomes" id="UP000019365">
    <property type="component" value="Unassembled WGS sequence"/>
</dbReference>
<keyword evidence="1" id="KW-0812">Transmembrane</keyword>
<dbReference type="OrthoDB" id="1818764at2"/>
<feature type="transmembrane region" description="Helical" evidence="1">
    <location>
        <begin position="12"/>
        <end position="29"/>
    </location>
</feature>
<comment type="caution">
    <text evidence="3">The sequence shown here is derived from an EMBL/GenBank/DDBJ whole genome shotgun (WGS) entry which is preliminary data.</text>
</comment>
<feature type="domain" description="SGNH hydrolase-type esterase" evidence="2">
    <location>
        <begin position="152"/>
        <end position="269"/>
    </location>
</feature>
<evidence type="ECO:0000259" key="2">
    <source>
        <dbReference type="Pfam" id="PF13472"/>
    </source>
</evidence>
<accession>W7UIN9</accession>
<reference evidence="3 4" key="1">
    <citation type="journal article" date="2014" name="PLoS ONE">
        <title>Rumen cellulosomics: divergent fiber-degrading strategies revealed by comparative genome-wide analysis of six ruminococcal strains.</title>
        <authorList>
            <person name="Dassa B."/>
            <person name="Borovok I."/>
            <person name="Ruimy-Israeli V."/>
            <person name="Lamed R."/>
            <person name="Flint H.J."/>
            <person name="Duncan S.H."/>
            <person name="Henrissat B."/>
            <person name="Coutinho P."/>
            <person name="Morrison M."/>
            <person name="Mosoni P."/>
            <person name="Yeoman C.J."/>
            <person name="White B.A."/>
            <person name="Bayer E.A."/>
        </authorList>
    </citation>
    <scope>NUCLEOTIDE SEQUENCE [LARGE SCALE GENOMIC DNA]</scope>
    <source>
        <strain evidence="3 4">007c</strain>
    </source>
</reference>
<dbReference type="eggNOG" id="COG2755">
    <property type="taxonomic scope" value="Bacteria"/>
</dbReference>
<dbReference type="RefSeq" id="WP_037299058.1">
    <property type="nucleotide sequence ID" value="NZ_ATAX01000024.1"/>
</dbReference>
<dbReference type="EMBL" id="ATAX01000024">
    <property type="protein sequence ID" value="EWM53638.1"/>
    <property type="molecule type" value="Genomic_DNA"/>
</dbReference>
<dbReference type="InterPro" id="IPR013830">
    <property type="entry name" value="SGNH_hydro"/>
</dbReference>
<name>W7UIN9_RUMFL</name>
<keyword evidence="1" id="KW-0472">Membrane</keyword>
<dbReference type="Pfam" id="PF13472">
    <property type="entry name" value="Lipase_GDSL_2"/>
    <property type="match status" value="1"/>
</dbReference>
<keyword evidence="4" id="KW-1185">Reference proteome</keyword>
<gene>
    <name evidence="3" type="ORF">RF007C_06150</name>
</gene>
<dbReference type="InterPro" id="IPR036514">
    <property type="entry name" value="SGNH_hydro_sf"/>
</dbReference>
<dbReference type="Gene3D" id="3.40.50.1110">
    <property type="entry name" value="SGNH hydrolase"/>
    <property type="match status" value="1"/>
</dbReference>
<dbReference type="PATRIC" id="fig|1341157.4.peg.1663"/>